<gene>
    <name evidence="1" type="ORF">RHMOL_Rhmol07G0008100</name>
</gene>
<protein>
    <submittedName>
        <fullName evidence="1">Uncharacterized protein</fullName>
    </submittedName>
</protein>
<name>A0ACC0MWN1_RHOML</name>
<comment type="caution">
    <text evidence="1">The sequence shown here is derived from an EMBL/GenBank/DDBJ whole genome shotgun (WGS) entry which is preliminary data.</text>
</comment>
<evidence type="ECO:0000313" key="2">
    <source>
        <dbReference type="Proteomes" id="UP001062846"/>
    </source>
</evidence>
<keyword evidence="2" id="KW-1185">Reference proteome</keyword>
<sequence>MEKIRGWEQETLVNELHQGYELTKQLKHHIGPLTSLESCEFLVHKIISTYDRALSILNFGDSSAGEFQQVAGTLEPPQLLTVGSPMSEASDQCHKDAYKKRKTSPRWTEQVRVYSGKGTGDDGYTWRKYGQKDILGANFPRAYYRCTHRHVQGCLATKQVQKSDADPSIVEITYRGRHTCIQSPALASSGKEFAKQKKDQCQPHLLEENQIPLFNFGTGFKTEDMGIMEETFPSFSFPSSPSKSQNVETISFPEPLKEKNFLGSDSLEFLSLLEFPNDNFGFGGDLQLSESDLSEIISAPTSVTNSPTGNLDFFSLDQVDFDPNFQFDTSEFFS</sequence>
<accession>A0ACC0MWN1</accession>
<proteinExistence type="predicted"/>
<dbReference type="EMBL" id="CM046394">
    <property type="protein sequence ID" value="KAI8544989.1"/>
    <property type="molecule type" value="Genomic_DNA"/>
</dbReference>
<dbReference type="Proteomes" id="UP001062846">
    <property type="component" value="Chromosome 7"/>
</dbReference>
<evidence type="ECO:0000313" key="1">
    <source>
        <dbReference type="EMBL" id="KAI8544989.1"/>
    </source>
</evidence>
<reference evidence="1" key="1">
    <citation type="submission" date="2022-02" db="EMBL/GenBank/DDBJ databases">
        <title>Plant Genome Project.</title>
        <authorList>
            <person name="Zhang R.-G."/>
        </authorList>
    </citation>
    <scope>NUCLEOTIDE SEQUENCE</scope>
    <source>
        <strain evidence="1">AT1</strain>
    </source>
</reference>
<organism evidence="1 2">
    <name type="scientific">Rhododendron molle</name>
    <name type="common">Chinese azalea</name>
    <name type="synonym">Azalea mollis</name>
    <dbReference type="NCBI Taxonomy" id="49168"/>
    <lineage>
        <taxon>Eukaryota</taxon>
        <taxon>Viridiplantae</taxon>
        <taxon>Streptophyta</taxon>
        <taxon>Embryophyta</taxon>
        <taxon>Tracheophyta</taxon>
        <taxon>Spermatophyta</taxon>
        <taxon>Magnoliopsida</taxon>
        <taxon>eudicotyledons</taxon>
        <taxon>Gunneridae</taxon>
        <taxon>Pentapetalae</taxon>
        <taxon>asterids</taxon>
        <taxon>Ericales</taxon>
        <taxon>Ericaceae</taxon>
        <taxon>Ericoideae</taxon>
        <taxon>Rhodoreae</taxon>
        <taxon>Rhododendron</taxon>
    </lineage>
</organism>